<evidence type="ECO:0000256" key="1">
    <source>
        <dbReference type="ARBA" id="ARBA00023125"/>
    </source>
</evidence>
<name>A0A2Y9BF82_9FIRM</name>
<dbReference type="Gene3D" id="1.10.260.40">
    <property type="entry name" value="lambda repressor-like DNA-binding domains"/>
    <property type="match status" value="1"/>
</dbReference>
<dbReference type="PROSITE" id="PS50943">
    <property type="entry name" value="HTH_CROC1"/>
    <property type="match status" value="1"/>
</dbReference>
<dbReference type="OrthoDB" id="9812495at2"/>
<organism evidence="3 4">
    <name type="scientific">Faecalicatena orotica</name>
    <dbReference type="NCBI Taxonomy" id="1544"/>
    <lineage>
        <taxon>Bacteria</taxon>
        <taxon>Bacillati</taxon>
        <taxon>Bacillota</taxon>
        <taxon>Clostridia</taxon>
        <taxon>Lachnospirales</taxon>
        <taxon>Lachnospiraceae</taxon>
        <taxon>Faecalicatena</taxon>
    </lineage>
</organism>
<dbReference type="Proteomes" id="UP000245845">
    <property type="component" value="Unassembled WGS sequence"/>
</dbReference>
<dbReference type="SUPFAM" id="SSF47413">
    <property type="entry name" value="lambda repressor-like DNA-binding domains"/>
    <property type="match status" value="1"/>
</dbReference>
<evidence type="ECO:0000313" key="4">
    <source>
        <dbReference type="Proteomes" id="UP000245845"/>
    </source>
</evidence>
<gene>
    <name evidence="3" type="ORF">A8806_103185</name>
</gene>
<dbReference type="AlphaFoldDB" id="A0A2Y9BF82"/>
<accession>A0A2Y9BF82</accession>
<dbReference type="PANTHER" id="PTHR46558">
    <property type="entry name" value="TRACRIPTIONAL REGULATORY PROTEIN-RELATED-RELATED"/>
    <property type="match status" value="1"/>
</dbReference>
<dbReference type="CDD" id="cd00093">
    <property type="entry name" value="HTH_XRE"/>
    <property type="match status" value="1"/>
</dbReference>
<keyword evidence="1 3" id="KW-0238">DNA-binding</keyword>
<dbReference type="Pfam" id="PF01381">
    <property type="entry name" value="HTH_3"/>
    <property type="match status" value="1"/>
</dbReference>
<evidence type="ECO:0000313" key="3">
    <source>
        <dbReference type="EMBL" id="PWJ30781.1"/>
    </source>
</evidence>
<dbReference type="InterPro" id="IPR001387">
    <property type="entry name" value="Cro/C1-type_HTH"/>
</dbReference>
<dbReference type="SMART" id="SM00530">
    <property type="entry name" value="HTH_XRE"/>
    <property type="match status" value="1"/>
</dbReference>
<feature type="domain" description="HTH cro/C1-type" evidence="2">
    <location>
        <begin position="7"/>
        <end position="61"/>
    </location>
</feature>
<dbReference type="InterPro" id="IPR011990">
    <property type="entry name" value="TPR-like_helical_dom_sf"/>
</dbReference>
<protein>
    <submittedName>
        <fullName evidence="3">DNA-binding XRE family transcriptional regulator</fullName>
    </submittedName>
</protein>
<keyword evidence="4" id="KW-1185">Reference proteome</keyword>
<dbReference type="InterPro" id="IPR010982">
    <property type="entry name" value="Lambda_DNA-bd_dom_sf"/>
</dbReference>
<dbReference type="SUPFAM" id="SSF48452">
    <property type="entry name" value="TPR-like"/>
    <property type="match status" value="1"/>
</dbReference>
<dbReference type="GO" id="GO:0003677">
    <property type="term" value="F:DNA binding"/>
    <property type="evidence" value="ECO:0007669"/>
    <property type="project" value="UniProtKB-KW"/>
</dbReference>
<sequence>MPINTIIREKRKELGLTQERIAEYLGVSTPAVNKWEKGSSYPDVTLLPPLARLLQVDMNTLFCFHEELSEQEIESFCKELSQAISESGLDAGFTLLHEKLRAYPRCAPLVHKSALLLDGALIMAGMPADEKGQYTDQIMELYHRAVEDGDEKIRISSAFMLSSKYELRGDYQKAHEMLELVPERLGIDKKQQEASIYMKEGKMDDAVRILEHLLQMRLSEIMIILMYLGECAVKKDDHEMAGYAAKAWEKTAETFGLWEYSSQVLKFHTAVLLKDEERAVSLLKRMLFAIRTPWDMKSTVLFRDIAPDISGIDASQKQNSEKKLLSGLMSEMKNNPMYDFLQTNEEFLRIAKRFL</sequence>
<dbReference type="Gene3D" id="1.25.40.10">
    <property type="entry name" value="Tetratricopeptide repeat domain"/>
    <property type="match status" value="1"/>
</dbReference>
<proteinExistence type="predicted"/>
<dbReference type="EMBL" id="QGDL01000003">
    <property type="protein sequence ID" value="PWJ30781.1"/>
    <property type="molecule type" value="Genomic_DNA"/>
</dbReference>
<reference evidence="3 4" key="1">
    <citation type="submission" date="2018-05" db="EMBL/GenBank/DDBJ databases">
        <title>The Hungate 1000. A catalogue of reference genomes from the rumen microbiome.</title>
        <authorList>
            <person name="Kelly W."/>
        </authorList>
    </citation>
    <scope>NUCLEOTIDE SEQUENCE [LARGE SCALE GENOMIC DNA]</scope>
    <source>
        <strain evidence="3 4">NLAE-zl-C242</strain>
    </source>
</reference>
<evidence type="ECO:0000259" key="2">
    <source>
        <dbReference type="PROSITE" id="PS50943"/>
    </source>
</evidence>
<dbReference type="PANTHER" id="PTHR46558:SF11">
    <property type="entry name" value="HTH-TYPE TRANSCRIPTIONAL REGULATOR XRE"/>
    <property type="match status" value="1"/>
</dbReference>
<dbReference type="RefSeq" id="WP_109730411.1">
    <property type="nucleotide sequence ID" value="NZ_BAAACK010000004.1"/>
</dbReference>
<comment type="caution">
    <text evidence="3">The sequence shown here is derived from an EMBL/GenBank/DDBJ whole genome shotgun (WGS) entry which is preliminary data.</text>
</comment>